<feature type="compositionally biased region" description="Acidic residues" evidence="4">
    <location>
        <begin position="1134"/>
        <end position="1148"/>
    </location>
</feature>
<dbReference type="InterPro" id="IPR002110">
    <property type="entry name" value="Ankyrin_rpt"/>
</dbReference>
<evidence type="ECO:0000313" key="7">
    <source>
        <dbReference type="Proteomes" id="UP000557566"/>
    </source>
</evidence>
<accession>A0A8H4LPV5</accession>
<keyword evidence="7" id="KW-1185">Reference proteome</keyword>
<dbReference type="Proteomes" id="UP000557566">
    <property type="component" value="Unassembled WGS sequence"/>
</dbReference>
<dbReference type="InterPro" id="IPR036770">
    <property type="entry name" value="Ankyrin_rpt-contain_sf"/>
</dbReference>
<dbReference type="SUPFAM" id="SSF48403">
    <property type="entry name" value="Ankyrin repeat"/>
    <property type="match status" value="3"/>
</dbReference>
<dbReference type="PANTHER" id="PTHR24123">
    <property type="entry name" value="ANKYRIN REPEAT-CONTAINING"/>
    <property type="match status" value="1"/>
</dbReference>
<feature type="repeat" description="ANK" evidence="3">
    <location>
        <begin position="983"/>
        <end position="1011"/>
    </location>
</feature>
<proteinExistence type="predicted"/>
<dbReference type="Pfam" id="PF14420">
    <property type="entry name" value="Clr5"/>
    <property type="match status" value="1"/>
</dbReference>
<dbReference type="OrthoDB" id="539213at2759"/>
<feature type="domain" description="Clr5" evidence="5">
    <location>
        <begin position="10"/>
        <end position="61"/>
    </location>
</feature>
<sequence length="1148" mass="125539">MPPSRPKPTEDEWLRYKSTIRRLYLVHNVALKELVCKVGRLGLNATKAQLEYQLKRWNFKKNMDKSAWILVGREVGKRKRAGKESEVIFNGKRLKPSTVEKETGRHCDTSIFAQLAPASSPPSSASSETRVAVCTPQPLTMELLWPERLPWLQFQSNFSHVFQGFLNQRKPRENHEESQPQLLFPHFGVTDARNARPSVSKLASEIGKFMPELYPGEHLSRASALTRQQGQESVLERLSLMVYNISNKNWDRNDRYEVNERWATAVAVLHQSGLLHHGFDVAASGDWTIKAFMDNLFCLWLEYVEGCNPPEDYYDVAGEYDVTAVLEWLLLCGVDPKPPGLGARSLRACVKLRFIDCTRVLLKAGALSQVDDDVETPLQLALKRGRVSGMKKAFHDGQGRAHWMALVHVLIQHSPRLHCNLALRAAVQTGSVEIIQHLLLNGANLVQDPPESTALCQAASVIPPDYGPEMAPDVKIDIVRFVLDALAAQNPSMPMSSFITADVFISAAGAGNMAVLGFLSTISADMGASNRHGFNALHAAASSGAVATCGLLLGQNVPIHTPSSPLSALHLAALTGRHEVIDLLIENGADVQATGTLDFNLDETPDQARYFCSKARERIHGTHRLSPLEALVRSGFPHHPPYAPFGSLRDRRWSKCLASLVRAGSRLAKGTLIASIRCGEAYLVSAVLAAGADANETCDNMSALQWAASSTLFLAEDVVTCLLNAGASLQGDEAILALQAGNWAVLRLLQGHGLSLRGSTSSGVTAFGAAMCSTSLRAVIALLGHEPKLYDARLLCHALSLRAPLPLIQQLLENRPRGAVSDHFEATAVSLAVSIDDPHYLRLLLSSLPTVSEGPVSHGQLERSHISASWQMPDTHLHEYISPLGVAVSLGNQGAFDQLRSHGCRVDWHALIAAVQKDDVPLARTIVELQPAPDRLLGQRLRGPLLEAIHTGNLDMIRLLLSAGIRPKGHSFRCYVPHRTGSMYTSPLQAAVETGNLDMMNLLLEAGADVNEHPLFSGATALQLAAIKGYLGIARHLMDLGADVNARRAANHGRTALEGAAEHGRLDMVKLLLCNGVTTVGTGRRQYVRSIRFAEENQNSVVASLLRDDREWTDEDEDMWCQDDLLSEERGWPDEESGLDMSDEDESG</sequence>
<protein>
    <recommendedName>
        <fullName evidence="5">Clr5 domain-containing protein</fullName>
    </recommendedName>
</protein>
<keyword evidence="1" id="KW-0677">Repeat</keyword>
<dbReference type="AlphaFoldDB" id="A0A8H4LPV5"/>
<dbReference type="Gene3D" id="1.25.40.20">
    <property type="entry name" value="Ankyrin repeat-containing domain"/>
    <property type="match status" value="4"/>
</dbReference>
<comment type="caution">
    <text evidence="6">The sequence shown here is derived from an EMBL/GenBank/DDBJ whole genome shotgun (WGS) entry which is preliminary data.</text>
</comment>
<evidence type="ECO:0000256" key="2">
    <source>
        <dbReference type="ARBA" id="ARBA00023043"/>
    </source>
</evidence>
<evidence type="ECO:0000259" key="5">
    <source>
        <dbReference type="Pfam" id="PF14420"/>
    </source>
</evidence>
<dbReference type="PANTHER" id="PTHR24123:SF33">
    <property type="entry name" value="PROTEIN HOS4"/>
    <property type="match status" value="1"/>
</dbReference>
<keyword evidence="2 3" id="KW-0040">ANK repeat</keyword>
<evidence type="ECO:0000256" key="4">
    <source>
        <dbReference type="SAM" id="MobiDB-lite"/>
    </source>
</evidence>
<dbReference type="EMBL" id="JAAVMX010000012">
    <property type="protein sequence ID" value="KAF4503943.1"/>
    <property type="molecule type" value="Genomic_DNA"/>
</dbReference>
<dbReference type="InterPro" id="IPR025676">
    <property type="entry name" value="Clr5_dom"/>
</dbReference>
<gene>
    <name evidence="6" type="ORF">G6O67_008571</name>
</gene>
<organism evidence="6 7">
    <name type="scientific">Ophiocordyceps sinensis</name>
    <dbReference type="NCBI Taxonomy" id="72228"/>
    <lineage>
        <taxon>Eukaryota</taxon>
        <taxon>Fungi</taxon>
        <taxon>Dikarya</taxon>
        <taxon>Ascomycota</taxon>
        <taxon>Pezizomycotina</taxon>
        <taxon>Sordariomycetes</taxon>
        <taxon>Hypocreomycetidae</taxon>
        <taxon>Hypocreales</taxon>
        <taxon>Ophiocordycipitaceae</taxon>
        <taxon>Ophiocordyceps</taxon>
    </lineage>
</organism>
<feature type="region of interest" description="Disordered" evidence="4">
    <location>
        <begin position="1124"/>
        <end position="1148"/>
    </location>
</feature>
<evidence type="ECO:0000256" key="1">
    <source>
        <dbReference type="ARBA" id="ARBA00022737"/>
    </source>
</evidence>
<dbReference type="InterPro" id="IPR051165">
    <property type="entry name" value="Multifunctional_ANK_Repeat"/>
</dbReference>
<feature type="repeat" description="ANK" evidence="3">
    <location>
        <begin position="1017"/>
        <end position="1049"/>
    </location>
</feature>
<name>A0A8H4LPV5_9HYPO</name>
<dbReference type="PROSITE" id="PS50088">
    <property type="entry name" value="ANK_REPEAT"/>
    <property type="match status" value="4"/>
</dbReference>
<reference evidence="6 7" key="1">
    <citation type="journal article" date="2020" name="Genome Biol. Evol.">
        <title>A new high-quality draft genome assembly of the Chinese cordyceps Ophiocordyceps sinensis.</title>
        <authorList>
            <person name="Shu R."/>
            <person name="Zhang J."/>
            <person name="Meng Q."/>
            <person name="Zhang H."/>
            <person name="Zhou G."/>
            <person name="Li M."/>
            <person name="Wu P."/>
            <person name="Zhao Y."/>
            <person name="Chen C."/>
            <person name="Qin Q."/>
        </authorList>
    </citation>
    <scope>NUCLEOTIDE SEQUENCE [LARGE SCALE GENOMIC DNA]</scope>
    <source>
        <strain evidence="6 7">IOZ07</strain>
    </source>
</reference>
<evidence type="ECO:0000313" key="6">
    <source>
        <dbReference type="EMBL" id="KAF4503943.1"/>
    </source>
</evidence>
<feature type="repeat" description="ANK" evidence="3">
    <location>
        <begin position="564"/>
        <end position="596"/>
    </location>
</feature>
<dbReference type="Pfam" id="PF12796">
    <property type="entry name" value="Ank_2"/>
    <property type="match status" value="2"/>
</dbReference>
<dbReference type="SMART" id="SM00248">
    <property type="entry name" value="ANK"/>
    <property type="match status" value="11"/>
</dbReference>
<dbReference type="PROSITE" id="PS50297">
    <property type="entry name" value="ANK_REP_REGION"/>
    <property type="match status" value="4"/>
</dbReference>
<feature type="repeat" description="ANK" evidence="3">
    <location>
        <begin position="1052"/>
        <end position="1077"/>
    </location>
</feature>
<evidence type="ECO:0000256" key="3">
    <source>
        <dbReference type="PROSITE-ProRule" id="PRU00023"/>
    </source>
</evidence>